<dbReference type="SUPFAM" id="SSF51735">
    <property type="entry name" value="NAD(P)-binding Rossmann-fold domains"/>
    <property type="match status" value="1"/>
</dbReference>
<protein>
    <submittedName>
        <fullName evidence="2">NAD-dependent epimerase/dehydratase family protein</fullName>
    </submittedName>
</protein>
<dbReference type="InterPro" id="IPR051783">
    <property type="entry name" value="NAD(P)-dependent_oxidoreduct"/>
</dbReference>
<evidence type="ECO:0000313" key="2">
    <source>
        <dbReference type="EMBL" id="TCI03745.1"/>
    </source>
</evidence>
<dbReference type="Pfam" id="PF01370">
    <property type="entry name" value="Epimerase"/>
    <property type="match status" value="1"/>
</dbReference>
<evidence type="ECO:0000259" key="1">
    <source>
        <dbReference type="Pfam" id="PF01370"/>
    </source>
</evidence>
<feature type="domain" description="NAD-dependent epimerase/dehydratase" evidence="1">
    <location>
        <begin position="4"/>
        <end position="229"/>
    </location>
</feature>
<sequence>MKTVLVTGATGHLGLNLVSELLTRGFRVRAVVRDKEKAVMLGLDETTAEIVVADLTNFVSTSEVMHDIDIVFQAAANFSHWSKKPEVEIIATNNLISSNVLQAAKEMGVKKVIYVSSVGALKRNASGIVRPDEWIENTYGNPYFESKLQSERLAWKRANEFDLEMVSVLPAAMIGGSFAYETPTSRFLGAIRNGEVPFDLDFEMNLIDVRDVCNAMVNAIEQGRSGQRYILANSKGISVKDICLFYRHYNPKLKPPIKVGKTILLAVATIAELVGKLLGKEPSLLKSQVRFYYQSKENFDISHSISDLEFSPKPPLTCLRDEHCIINLQGVLHEN</sequence>
<accession>A0ABY2AMC3</accession>
<dbReference type="EMBL" id="SJXE01000003">
    <property type="protein sequence ID" value="TCI03745.1"/>
    <property type="molecule type" value="Genomic_DNA"/>
</dbReference>
<dbReference type="InterPro" id="IPR001509">
    <property type="entry name" value="Epimerase_deHydtase"/>
</dbReference>
<dbReference type="PANTHER" id="PTHR48079">
    <property type="entry name" value="PROTEIN YEEZ"/>
    <property type="match status" value="1"/>
</dbReference>
<evidence type="ECO:0000313" key="3">
    <source>
        <dbReference type="Proteomes" id="UP000292554"/>
    </source>
</evidence>
<dbReference type="Gene3D" id="3.40.50.720">
    <property type="entry name" value="NAD(P)-binding Rossmann-like Domain"/>
    <property type="match status" value="1"/>
</dbReference>
<keyword evidence="3" id="KW-1185">Reference proteome</keyword>
<dbReference type="RefSeq" id="WP_131415230.1">
    <property type="nucleotide sequence ID" value="NZ_SJXE01000003.1"/>
</dbReference>
<reference evidence="2 3" key="1">
    <citation type="submission" date="2019-02" db="EMBL/GenBank/DDBJ databases">
        <title>Corallincola luteus sp. nov., a marine bacterium isolated from surface sediment of Bohai Sea in China.</title>
        <authorList>
            <person name="Ren Q."/>
        </authorList>
    </citation>
    <scope>NUCLEOTIDE SEQUENCE [LARGE SCALE GENOMIC DNA]</scope>
    <source>
        <strain evidence="2 3">DASS28</strain>
    </source>
</reference>
<dbReference type="InterPro" id="IPR036291">
    <property type="entry name" value="NAD(P)-bd_dom_sf"/>
</dbReference>
<proteinExistence type="predicted"/>
<organism evidence="2 3">
    <name type="scientific">Corallincola luteus</name>
    <dbReference type="NCBI Taxonomy" id="1775177"/>
    <lineage>
        <taxon>Bacteria</taxon>
        <taxon>Pseudomonadati</taxon>
        <taxon>Pseudomonadota</taxon>
        <taxon>Gammaproteobacteria</taxon>
        <taxon>Alteromonadales</taxon>
        <taxon>Psychromonadaceae</taxon>
        <taxon>Corallincola</taxon>
    </lineage>
</organism>
<dbReference type="PANTHER" id="PTHR48079:SF6">
    <property type="entry name" value="NAD(P)-BINDING DOMAIN-CONTAINING PROTEIN-RELATED"/>
    <property type="match status" value="1"/>
</dbReference>
<dbReference type="Proteomes" id="UP000292554">
    <property type="component" value="Unassembled WGS sequence"/>
</dbReference>
<name>A0ABY2AMC3_9GAMM</name>
<comment type="caution">
    <text evidence="2">The sequence shown here is derived from an EMBL/GenBank/DDBJ whole genome shotgun (WGS) entry which is preliminary data.</text>
</comment>
<gene>
    <name evidence="2" type="ORF">EZV61_09400</name>
</gene>